<organism evidence="2 3">
    <name type="scientific">Stieleria varia</name>
    <dbReference type="NCBI Taxonomy" id="2528005"/>
    <lineage>
        <taxon>Bacteria</taxon>
        <taxon>Pseudomonadati</taxon>
        <taxon>Planctomycetota</taxon>
        <taxon>Planctomycetia</taxon>
        <taxon>Pirellulales</taxon>
        <taxon>Pirellulaceae</taxon>
        <taxon>Stieleria</taxon>
    </lineage>
</organism>
<protein>
    <submittedName>
        <fullName evidence="2">Uncharacterized protein</fullName>
    </submittedName>
</protein>
<sequence length="258" mass="28527">MSIKENQRQKKLAKKKTKERSKRKQMVAEKNSLKSVPGLIRKAQGGAIKHCWISSDLIRGDGSGMGSMLFAREISAAQWALVVVLLDGDCLGVKDSFVRLCSPSDFGDYLDRARGPSKLVRCEPSVAKNYLDQLVDWASGFGMIPKGDFARIYPIFADIDGSASQQQYRFGIDGQPHFIQGPHDSPEFVRKVMSLLRANCEPGAYKFSLFMAEGQASILLPGDFEGPEWDDDMDDDQEADVIDSTAVRRIDAATTTPN</sequence>
<evidence type="ECO:0000313" key="3">
    <source>
        <dbReference type="Proteomes" id="UP000320176"/>
    </source>
</evidence>
<gene>
    <name evidence="2" type="ORF">Pla52n_08600</name>
</gene>
<reference evidence="2 3" key="1">
    <citation type="submission" date="2019-02" db="EMBL/GenBank/DDBJ databases">
        <title>Deep-cultivation of Planctomycetes and their phenomic and genomic characterization uncovers novel biology.</title>
        <authorList>
            <person name="Wiegand S."/>
            <person name="Jogler M."/>
            <person name="Boedeker C."/>
            <person name="Pinto D."/>
            <person name="Vollmers J."/>
            <person name="Rivas-Marin E."/>
            <person name="Kohn T."/>
            <person name="Peeters S.H."/>
            <person name="Heuer A."/>
            <person name="Rast P."/>
            <person name="Oberbeckmann S."/>
            <person name="Bunk B."/>
            <person name="Jeske O."/>
            <person name="Meyerdierks A."/>
            <person name="Storesund J.E."/>
            <person name="Kallscheuer N."/>
            <person name="Luecker S."/>
            <person name="Lage O.M."/>
            <person name="Pohl T."/>
            <person name="Merkel B.J."/>
            <person name="Hornburger P."/>
            <person name="Mueller R.-W."/>
            <person name="Bruemmer F."/>
            <person name="Labrenz M."/>
            <person name="Spormann A.M."/>
            <person name="Op Den Camp H."/>
            <person name="Overmann J."/>
            <person name="Amann R."/>
            <person name="Jetten M.S.M."/>
            <person name="Mascher T."/>
            <person name="Medema M.H."/>
            <person name="Devos D.P."/>
            <person name="Kaster A.-K."/>
            <person name="Ovreas L."/>
            <person name="Rohde M."/>
            <person name="Galperin M.Y."/>
            <person name="Jogler C."/>
        </authorList>
    </citation>
    <scope>NUCLEOTIDE SEQUENCE [LARGE SCALE GENOMIC DNA]</scope>
    <source>
        <strain evidence="2 3">Pla52n</strain>
    </source>
</reference>
<proteinExistence type="predicted"/>
<feature type="region of interest" description="Disordered" evidence="1">
    <location>
        <begin position="229"/>
        <end position="258"/>
    </location>
</feature>
<dbReference type="Proteomes" id="UP000320176">
    <property type="component" value="Unassembled WGS sequence"/>
</dbReference>
<name>A0A5C6B8I0_9BACT</name>
<accession>A0A5C6B8I0</accession>
<dbReference type="OrthoDB" id="289429at2"/>
<feature type="region of interest" description="Disordered" evidence="1">
    <location>
        <begin position="1"/>
        <end position="30"/>
    </location>
</feature>
<dbReference type="AlphaFoldDB" id="A0A5C6B8I0"/>
<dbReference type="RefSeq" id="WP_146518351.1">
    <property type="nucleotide sequence ID" value="NZ_CP151726.1"/>
</dbReference>
<feature type="compositionally biased region" description="Acidic residues" evidence="1">
    <location>
        <begin position="229"/>
        <end position="241"/>
    </location>
</feature>
<feature type="compositionally biased region" description="Basic residues" evidence="1">
    <location>
        <begin position="9"/>
        <end position="25"/>
    </location>
</feature>
<evidence type="ECO:0000313" key="2">
    <source>
        <dbReference type="EMBL" id="TWU08278.1"/>
    </source>
</evidence>
<dbReference type="EMBL" id="SJPN01000001">
    <property type="protein sequence ID" value="TWU08278.1"/>
    <property type="molecule type" value="Genomic_DNA"/>
</dbReference>
<comment type="caution">
    <text evidence="2">The sequence shown here is derived from an EMBL/GenBank/DDBJ whole genome shotgun (WGS) entry which is preliminary data.</text>
</comment>
<evidence type="ECO:0000256" key="1">
    <source>
        <dbReference type="SAM" id="MobiDB-lite"/>
    </source>
</evidence>
<keyword evidence="3" id="KW-1185">Reference proteome</keyword>